<sequence>MAKVKVEMPEEFLRKLSLLGSKTDEIAGRVLEAGGEVVLAKVRSNLSSVIGSGTKYDSRSTGELERSLGLTPPLVDRDGNHNIKVGFAEPRSDGGSNAMLANIIEYGKNGQPAKPFLKPAQTSSRKACTSAMIRKLEEEVEKL</sequence>
<evidence type="ECO:0000256" key="1">
    <source>
        <dbReference type="SAM" id="MobiDB-lite"/>
    </source>
</evidence>
<comment type="caution">
    <text evidence="2">The sequence shown here is derived from an EMBL/GenBank/DDBJ whole genome shotgun (WGS) entry which is preliminary data.</text>
</comment>
<dbReference type="GeneID" id="97995224"/>
<gene>
    <name evidence="2" type="ORF">DV520_05685</name>
</gene>
<proteinExistence type="predicted"/>
<feature type="compositionally biased region" description="Basic and acidic residues" evidence="1">
    <location>
        <begin position="56"/>
        <end position="66"/>
    </location>
</feature>
<dbReference type="InterPro" id="IPR010064">
    <property type="entry name" value="HK97-gp10_tail"/>
</dbReference>
<organism evidence="2 3">
    <name type="scientific">Evtepia gabavorous</name>
    <dbReference type="NCBI Taxonomy" id="2211183"/>
    <lineage>
        <taxon>Bacteria</taxon>
        <taxon>Bacillati</taxon>
        <taxon>Bacillota</taxon>
        <taxon>Clostridia</taxon>
        <taxon>Eubacteriales</taxon>
        <taxon>Evtepia</taxon>
    </lineage>
</organism>
<name>A0A3E2B3U5_9FIRM</name>
<accession>A0A3E2B3U5</accession>
<dbReference type="RefSeq" id="WP_117142084.1">
    <property type="nucleotide sequence ID" value="NZ_CAKXKJ010000002.1"/>
</dbReference>
<reference evidence="2 3" key="1">
    <citation type="submission" date="2018-07" db="EMBL/GenBank/DDBJ databases">
        <title>GABA Modulating Bacteria of the Human Gut Microbiota.</title>
        <authorList>
            <person name="Strandwitz P."/>
            <person name="Kim K.H."/>
            <person name="Terekhova D."/>
            <person name="Liu J.K."/>
            <person name="Sharma A."/>
            <person name="Levering J."/>
            <person name="Mcdonald D."/>
            <person name="Dietrich D."/>
            <person name="Ramadhar T.R."/>
            <person name="Lekbua A."/>
            <person name="Mroue N."/>
            <person name="Liston C."/>
            <person name="Stewart E.J."/>
            <person name="Dubin M.J."/>
            <person name="Zengler K."/>
            <person name="Knight R."/>
            <person name="Gilbert J.A."/>
            <person name="Clardy J."/>
            <person name="Lewis K."/>
        </authorList>
    </citation>
    <scope>NUCLEOTIDE SEQUENCE [LARGE SCALE GENOMIC DNA]</scope>
    <source>
        <strain evidence="2 3">KLE1738</strain>
    </source>
</reference>
<dbReference type="AlphaFoldDB" id="A0A3E2B3U5"/>
<evidence type="ECO:0000313" key="3">
    <source>
        <dbReference type="Proteomes" id="UP000260649"/>
    </source>
</evidence>
<protein>
    <submittedName>
        <fullName evidence="2">HK97 gp10 family phage protein</fullName>
    </submittedName>
</protein>
<dbReference type="NCBIfam" id="TIGR01725">
    <property type="entry name" value="phge_HK97_gp10"/>
    <property type="match status" value="1"/>
</dbReference>
<dbReference type="Pfam" id="PF04883">
    <property type="entry name" value="HK97-gp10_like"/>
    <property type="match status" value="1"/>
</dbReference>
<keyword evidence="3" id="KW-1185">Reference proteome</keyword>
<dbReference type="EMBL" id="QQRQ01000007">
    <property type="protein sequence ID" value="RFT06700.1"/>
    <property type="molecule type" value="Genomic_DNA"/>
</dbReference>
<evidence type="ECO:0000313" key="2">
    <source>
        <dbReference type="EMBL" id="RFT06700.1"/>
    </source>
</evidence>
<feature type="region of interest" description="Disordered" evidence="1">
    <location>
        <begin position="51"/>
        <end position="75"/>
    </location>
</feature>
<dbReference type="Proteomes" id="UP000260649">
    <property type="component" value="Unassembled WGS sequence"/>
</dbReference>
<dbReference type="OrthoDB" id="3078321at2"/>